<organism evidence="1 2">
    <name type="scientific">Theileria equi strain WA</name>
    <dbReference type="NCBI Taxonomy" id="1537102"/>
    <lineage>
        <taxon>Eukaryota</taxon>
        <taxon>Sar</taxon>
        <taxon>Alveolata</taxon>
        <taxon>Apicomplexa</taxon>
        <taxon>Aconoidasida</taxon>
        <taxon>Piroplasmida</taxon>
        <taxon>Theileriidae</taxon>
        <taxon>Theileria</taxon>
    </lineage>
</organism>
<dbReference type="RefSeq" id="XP_004830383.1">
    <property type="nucleotide sequence ID" value="XM_004830326.1"/>
</dbReference>
<dbReference type="GeneID" id="15805514"/>
<dbReference type="KEGG" id="beq:BEWA_001240"/>
<name>L0AYP8_THEEQ</name>
<dbReference type="Proteomes" id="UP000031512">
    <property type="component" value="Chromosome 3"/>
</dbReference>
<dbReference type="VEuPathDB" id="PiroplasmaDB:BEWA_001240"/>
<keyword evidence="2" id="KW-1185">Reference proteome</keyword>
<evidence type="ECO:0000313" key="1">
    <source>
        <dbReference type="EMBL" id="AFZ80717.1"/>
    </source>
</evidence>
<protein>
    <submittedName>
        <fullName evidence="1">Uncharacterized protein</fullName>
    </submittedName>
</protein>
<gene>
    <name evidence="1" type="ORF">BEWA_001240</name>
</gene>
<accession>L0AYP8</accession>
<reference evidence="1 2" key="1">
    <citation type="journal article" date="2012" name="BMC Genomics">
        <title>Comparative genomic analysis and phylogenetic position of Theileria equi.</title>
        <authorList>
            <person name="Kappmeyer L.S."/>
            <person name="Thiagarajan M."/>
            <person name="Herndon D.R."/>
            <person name="Ramsay J.D."/>
            <person name="Caler E."/>
            <person name="Djikeng A."/>
            <person name="Gillespie J.J."/>
            <person name="Lau A.O."/>
            <person name="Roalson E.H."/>
            <person name="Silva J.C."/>
            <person name="Silva M.G."/>
            <person name="Suarez C.E."/>
            <person name="Ueti M.W."/>
            <person name="Nene V.M."/>
            <person name="Mealey R.H."/>
            <person name="Knowles D.P."/>
            <person name="Brayton K.A."/>
        </authorList>
    </citation>
    <scope>NUCLEOTIDE SEQUENCE [LARGE SCALE GENOMIC DNA]</scope>
    <source>
        <strain evidence="1 2">WA</strain>
    </source>
</reference>
<evidence type="ECO:0000313" key="2">
    <source>
        <dbReference type="Proteomes" id="UP000031512"/>
    </source>
</evidence>
<dbReference type="AlphaFoldDB" id="L0AYP8"/>
<dbReference type="EMBL" id="CP001670">
    <property type="protein sequence ID" value="AFZ80717.1"/>
    <property type="molecule type" value="Genomic_DNA"/>
</dbReference>
<sequence length="181" mass="21254">MKILANLLNIVRVYFGYETPMEKIPVEVDIKRIDPNKFLVEDLHMNGFHFKKYSIGESENLCTVLDDGYEVWYSDQTDSSVTSFIVRDDLEMIILLTSKDVICMRKSNFCWKRLENEGLNFRINAESLAKVVNKERPNFRRTRGFRLSNSKFMDDEMSCFTNGFSFPTLTFCLSILYQTLF</sequence>
<proteinExistence type="predicted"/>